<sequence length="155" mass="17108">MLKLVATIAFVLSATAAQAVEYRWTDGFGQGTLEAKIVSRSKDELLIYCGSGQEARPVGMFFTIGGKQYRRSERTYVQFVVDGKNHPFEFAETRYDASGRGFYGNLSRFVAALARSKSQTFLFEVPEENISRSLSLLNAADALGRSPDSIIDGCK</sequence>
<evidence type="ECO:0000313" key="2">
    <source>
        <dbReference type="EMBL" id="AWN46679.1"/>
    </source>
</evidence>
<accession>A0A2U8WKQ2</accession>
<dbReference type="OrthoDB" id="8451940at2"/>
<organism evidence="2 3">
    <name type="scientific">Methylobacterium terrae</name>
    <dbReference type="NCBI Taxonomy" id="2202827"/>
    <lineage>
        <taxon>Bacteria</taxon>
        <taxon>Pseudomonadati</taxon>
        <taxon>Pseudomonadota</taxon>
        <taxon>Alphaproteobacteria</taxon>
        <taxon>Hyphomicrobiales</taxon>
        <taxon>Methylobacteriaceae</taxon>
        <taxon>Methylobacterium</taxon>
    </lineage>
</organism>
<keyword evidence="1" id="KW-0732">Signal</keyword>
<dbReference type="RefSeq" id="WP_109959021.1">
    <property type="nucleotide sequence ID" value="NZ_CP029553.1"/>
</dbReference>
<feature type="signal peptide" evidence="1">
    <location>
        <begin position="1"/>
        <end position="19"/>
    </location>
</feature>
<reference evidence="2 3" key="1">
    <citation type="submission" date="2018-05" db="EMBL/GenBank/DDBJ databases">
        <title>Complete Genome Sequence of Methylobacterium sp. 17Sr1-28.</title>
        <authorList>
            <person name="Srinivasan S."/>
        </authorList>
    </citation>
    <scope>NUCLEOTIDE SEQUENCE [LARGE SCALE GENOMIC DNA]</scope>
    <source>
        <strain evidence="2 3">17Sr1-28</strain>
    </source>
</reference>
<evidence type="ECO:0008006" key="4">
    <source>
        <dbReference type="Google" id="ProtNLM"/>
    </source>
</evidence>
<protein>
    <recommendedName>
        <fullName evidence="4">DUF4124 domain-containing protein</fullName>
    </recommendedName>
</protein>
<dbReference type="AlphaFoldDB" id="A0A2U8WKQ2"/>
<feature type="chain" id="PRO_5015929669" description="DUF4124 domain-containing protein" evidence="1">
    <location>
        <begin position="20"/>
        <end position="155"/>
    </location>
</feature>
<proteinExistence type="predicted"/>
<keyword evidence="3" id="KW-1185">Reference proteome</keyword>
<gene>
    <name evidence="2" type="ORF">DK419_10440</name>
</gene>
<dbReference type="KEGG" id="mtea:DK419_10440"/>
<dbReference type="Proteomes" id="UP000245444">
    <property type="component" value="Chromosome"/>
</dbReference>
<name>A0A2U8WKQ2_9HYPH</name>
<dbReference type="EMBL" id="CP029553">
    <property type="protein sequence ID" value="AWN46679.1"/>
    <property type="molecule type" value="Genomic_DNA"/>
</dbReference>
<evidence type="ECO:0000256" key="1">
    <source>
        <dbReference type="SAM" id="SignalP"/>
    </source>
</evidence>
<evidence type="ECO:0000313" key="3">
    <source>
        <dbReference type="Proteomes" id="UP000245444"/>
    </source>
</evidence>